<dbReference type="Proteomes" id="UP000287651">
    <property type="component" value="Unassembled WGS sequence"/>
</dbReference>
<accession>A0A427A9F8</accession>
<gene>
    <name evidence="6" type="ORF">B296_00034053</name>
</gene>
<evidence type="ECO:0000256" key="2">
    <source>
        <dbReference type="ARBA" id="ARBA00023125"/>
    </source>
</evidence>
<evidence type="ECO:0000313" key="6">
    <source>
        <dbReference type="EMBL" id="RRT72853.1"/>
    </source>
</evidence>
<dbReference type="PROSITE" id="PS51005">
    <property type="entry name" value="NAC"/>
    <property type="match status" value="1"/>
</dbReference>
<keyword evidence="4" id="KW-0539">Nucleus</keyword>
<name>A0A427A9F8_ENSVE</name>
<dbReference type="InterPro" id="IPR003441">
    <property type="entry name" value="NAC-dom"/>
</dbReference>
<dbReference type="PANTHER" id="PTHR31744:SF92">
    <property type="entry name" value="NAC DOMAIN-CONTAINING PROTEIN 87"/>
    <property type="match status" value="1"/>
</dbReference>
<organism evidence="6 7">
    <name type="scientific">Ensete ventricosum</name>
    <name type="common">Abyssinian banana</name>
    <name type="synonym">Musa ensete</name>
    <dbReference type="NCBI Taxonomy" id="4639"/>
    <lineage>
        <taxon>Eukaryota</taxon>
        <taxon>Viridiplantae</taxon>
        <taxon>Streptophyta</taxon>
        <taxon>Embryophyta</taxon>
        <taxon>Tracheophyta</taxon>
        <taxon>Spermatophyta</taxon>
        <taxon>Magnoliopsida</taxon>
        <taxon>Liliopsida</taxon>
        <taxon>Zingiberales</taxon>
        <taxon>Musaceae</taxon>
        <taxon>Ensete</taxon>
    </lineage>
</organism>
<dbReference type="PANTHER" id="PTHR31744">
    <property type="entry name" value="PROTEIN CUP-SHAPED COTYLEDON 2-RELATED"/>
    <property type="match status" value="1"/>
</dbReference>
<feature type="domain" description="NAC" evidence="5">
    <location>
        <begin position="17"/>
        <end position="180"/>
    </location>
</feature>
<keyword evidence="1" id="KW-0805">Transcription regulation</keyword>
<comment type="caution">
    <text evidence="6">The sequence shown here is derived from an EMBL/GenBank/DDBJ whole genome shotgun (WGS) entry which is preliminary data.</text>
</comment>
<keyword evidence="3" id="KW-0804">Transcription</keyword>
<keyword evidence="2" id="KW-0238">DNA-binding</keyword>
<dbReference type="GO" id="GO:0003677">
    <property type="term" value="F:DNA binding"/>
    <property type="evidence" value="ECO:0007669"/>
    <property type="project" value="UniProtKB-KW"/>
</dbReference>
<evidence type="ECO:0000256" key="1">
    <source>
        <dbReference type="ARBA" id="ARBA00023015"/>
    </source>
</evidence>
<dbReference type="Gene3D" id="2.170.150.80">
    <property type="entry name" value="NAC domain"/>
    <property type="match status" value="1"/>
</dbReference>
<protein>
    <recommendedName>
        <fullName evidence="5">NAC domain-containing protein</fullName>
    </recommendedName>
</protein>
<dbReference type="GO" id="GO:0006355">
    <property type="term" value="P:regulation of DNA-templated transcription"/>
    <property type="evidence" value="ECO:0007669"/>
    <property type="project" value="InterPro"/>
</dbReference>
<evidence type="ECO:0000259" key="5">
    <source>
        <dbReference type="PROSITE" id="PS51005"/>
    </source>
</evidence>
<evidence type="ECO:0000313" key="7">
    <source>
        <dbReference type="Proteomes" id="UP000287651"/>
    </source>
</evidence>
<sequence length="357" mass="39365">MADVSVVSIEEEECMNLPPGFRFHPTDEEVITHYLSPKVVDHSFSATAMGEVDLNRCEPWDLPILNLFGGVGGPDVVVCIIGNAKMGEKEWFFFCQRDRKYPTGTRTNRATETGFWKATGKDKEILKGRGVVVGMKKTLVFYRGRAPNGEKTNWVMHEYRLEGISTLIPNLPKSAKVFHKDTGLLKNSTLPTLETIDSLGDDILDSTFLPPLMDPPCLDSATRPGSSFSNKDDSFNFQDVPASFSSMMGVDYHQVGPYLPNSSSYSFLGSMNLSYLHQEGAMLGALAAAENDAPSAIRRHCKVEQSSNHSVGCHSQETGLSTDHNTEISSVPSKHYVEPGDPSSTVPGFDLENIWQY</sequence>
<reference evidence="6 7" key="1">
    <citation type="journal article" date="2014" name="Agronomy (Basel)">
        <title>A Draft Genome Sequence for Ensete ventricosum, the Drought-Tolerant Tree Against Hunger.</title>
        <authorList>
            <person name="Harrison J."/>
            <person name="Moore K.A."/>
            <person name="Paszkiewicz K."/>
            <person name="Jones T."/>
            <person name="Grant M."/>
            <person name="Ambacheew D."/>
            <person name="Muzemil S."/>
            <person name="Studholme D.J."/>
        </authorList>
    </citation>
    <scope>NUCLEOTIDE SEQUENCE [LARGE SCALE GENOMIC DNA]</scope>
</reference>
<evidence type="ECO:0000256" key="4">
    <source>
        <dbReference type="ARBA" id="ARBA00023242"/>
    </source>
</evidence>
<dbReference type="Pfam" id="PF02365">
    <property type="entry name" value="NAM"/>
    <property type="match status" value="1"/>
</dbReference>
<dbReference type="SUPFAM" id="SSF101941">
    <property type="entry name" value="NAC domain"/>
    <property type="match status" value="1"/>
</dbReference>
<proteinExistence type="predicted"/>
<dbReference type="EMBL" id="AMZH03003274">
    <property type="protein sequence ID" value="RRT72853.1"/>
    <property type="molecule type" value="Genomic_DNA"/>
</dbReference>
<evidence type="ECO:0000256" key="3">
    <source>
        <dbReference type="ARBA" id="ARBA00023163"/>
    </source>
</evidence>
<dbReference type="AlphaFoldDB" id="A0A427A9F8"/>
<dbReference type="GO" id="GO:0005634">
    <property type="term" value="C:nucleus"/>
    <property type="evidence" value="ECO:0007669"/>
    <property type="project" value="UniProtKB-ARBA"/>
</dbReference>
<dbReference type="InterPro" id="IPR036093">
    <property type="entry name" value="NAC_dom_sf"/>
</dbReference>